<evidence type="ECO:0000313" key="9">
    <source>
        <dbReference type="EMBL" id="KUF18015.1"/>
    </source>
</evidence>
<gene>
    <name evidence="9" type="ORF">AT728_20460</name>
</gene>
<feature type="signal peptide" evidence="7">
    <location>
        <begin position="1"/>
        <end position="26"/>
    </location>
</feature>
<evidence type="ECO:0000256" key="5">
    <source>
        <dbReference type="RuleBase" id="RU361140"/>
    </source>
</evidence>
<feature type="compositionally biased region" description="Low complexity" evidence="6">
    <location>
        <begin position="40"/>
        <end position="56"/>
    </location>
</feature>
<dbReference type="AlphaFoldDB" id="A0A0W7X578"/>
<comment type="catalytic activity">
    <reaction evidence="5">
        <text>a beta-lactam + H2O = a substituted beta-amino acid</text>
        <dbReference type="Rhea" id="RHEA:20401"/>
        <dbReference type="ChEBI" id="CHEBI:15377"/>
        <dbReference type="ChEBI" id="CHEBI:35627"/>
        <dbReference type="ChEBI" id="CHEBI:140347"/>
        <dbReference type="EC" id="3.5.2.6"/>
    </reaction>
</comment>
<evidence type="ECO:0000259" key="8">
    <source>
        <dbReference type="Pfam" id="PF13354"/>
    </source>
</evidence>
<dbReference type="GO" id="GO:0008800">
    <property type="term" value="F:beta-lactamase activity"/>
    <property type="evidence" value="ECO:0007669"/>
    <property type="project" value="UniProtKB-UniRule"/>
</dbReference>
<evidence type="ECO:0000256" key="3">
    <source>
        <dbReference type="ARBA" id="ARBA00022801"/>
    </source>
</evidence>
<dbReference type="InterPro" id="IPR023650">
    <property type="entry name" value="Beta-lactam_class-A_AS"/>
</dbReference>
<evidence type="ECO:0000313" key="10">
    <source>
        <dbReference type="Proteomes" id="UP000054804"/>
    </source>
</evidence>
<dbReference type="PROSITE" id="PS00146">
    <property type="entry name" value="BETA_LACTAMASE_A"/>
    <property type="match status" value="1"/>
</dbReference>
<feature type="domain" description="Beta-lactamase class A catalytic" evidence="8">
    <location>
        <begin position="84"/>
        <end position="299"/>
    </location>
</feature>
<dbReference type="EMBL" id="LOCL01000032">
    <property type="protein sequence ID" value="KUF18015.1"/>
    <property type="molecule type" value="Genomic_DNA"/>
</dbReference>
<dbReference type="Pfam" id="PF13354">
    <property type="entry name" value="Beta-lactamase2"/>
    <property type="match status" value="1"/>
</dbReference>
<name>A0A0W7X578_9ACTN</name>
<evidence type="ECO:0000256" key="4">
    <source>
        <dbReference type="ARBA" id="ARBA00023251"/>
    </source>
</evidence>
<evidence type="ECO:0000256" key="2">
    <source>
        <dbReference type="ARBA" id="ARBA00012865"/>
    </source>
</evidence>
<protein>
    <recommendedName>
        <fullName evidence="2 5">Beta-lactamase</fullName>
        <ecNumber evidence="2 5">3.5.2.6</ecNumber>
    </recommendedName>
</protein>
<evidence type="ECO:0000256" key="1">
    <source>
        <dbReference type="ARBA" id="ARBA00009009"/>
    </source>
</evidence>
<keyword evidence="4 5" id="KW-0046">Antibiotic resistance</keyword>
<comment type="similarity">
    <text evidence="1 5">Belongs to the class-A beta-lactamase family.</text>
</comment>
<dbReference type="Proteomes" id="UP000054804">
    <property type="component" value="Unassembled WGS sequence"/>
</dbReference>
<proteinExistence type="inferred from homology"/>
<dbReference type="Gene3D" id="3.40.710.10">
    <property type="entry name" value="DD-peptidase/beta-lactamase superfamily"/>
    <property type="match status" value="1"/>
</dbReference>
<keyword evidence="3 5" id="KW-0378">Hydrolase</keyword>
<dbReference type="GO" id="GO:0030655">
    <property type="term" value="P:beta-lactam antibiotic catabolic process"/>
    <property type="evidence" value="ECO:0007669"/>
    <property type="project" value="InterPro"/>
</dbReference>
<dbReference type="NCBIfam" id="NF033103">
    <property type="entry name" value="bla_class_A"/>
    <property type="match status" value="1"/>
</dbReference>
<dbReference type="OrthoDB" id="9784149at2"/>
<feature type="region of interest" description="Disordered" evidence="6">
    <location>
        <begin position="28"/>
        <end position="63"/>
    </location>
</feature>
<dbReference type="PRINTS" id="PR00118">
    <property type="entry name" value="BLACTAMASEA"/>
</dbReference>
<evidence type="ECO:0000256" key="6">
    <source>
        <dbReference type="SAM" id="MobiDB-lite"/>
    </source>
</evidence>
<keyword evidence="7" id="KW-0732">Signal</keyword>
<sequence>MQYTRARRAVVGALTALALVPLVACGQDESPAASSKSPRTSGGTAQGTSGASHTSTVSGRPTAATKPYAQAFKQLERKFDARLGVYAVDTGTGREVAYNDGRRFAYNSTFKALAAGAVLRKNTLAGMDRVVKYSKDDLLANSPVTEKHVDTGMSLRALCDAAVRYSDNTAANLLFDELGGPKGLDAALERLGDHVTRVERIEPFLSRWVPGEKRDTSTPRTLAKDLRAYVLGDVLAEPQRALLTRWLKTNTTGDHVIRAGVPKNWVVGDKTGTGTYYGARNDIAVVWRPDAAPLVVAILSHRADKDAAPDDRLIAESASVVADALP</sequence>
<dbReference type="InterPro" id="IPR012338">
    <property type="entry name" value="Beta-lactam/transpept-like"/>
</dbReference>
<dbReference type="RefSeq" id="WP_058847793.1">
    <property type="nucleotide sequence ID" value="NZ_LOCL01000032.1"/>
</dbReference>
<feature type="chain" id="PRO_5006937025" description="Beta-lactamase" evidence="7">
    <location>
        <begin position="27"/>
        <end position="326"/>
    </location>
</feature>
<reference evidence="9 10" key="1">
    <citation type="submission" date="2015-12" db="EMBL/GenBank/DDBJ databases">
        <title>Draft genome sequence of Streptomyces silvensis ATCC 53525, a producer of novel hormone antagonists.</title>
        <authorList>
            <person name="Johnston C.W."/>
            <person name="Li Y."/>
            <person name="Magarvey N.A."/>
        </authorList>
    </citation>
    <scope>NUCLEOTIDE SEQUENCE [LARGE SCALE GENOMIC DNA]</scope>
    <source>
        <strain evidence="9 10">ATCC 53525</strain>
    </source>
</reference>
<dbReference type="PANTHER" id="PTHR35333">
    <property type="entry name" value="BETA-LACTAMASE"/>
    <property type="match status" value="1"/>
</dbReference>
<dbReference type="GO" id="GO:0046677">
    <property type="term" value="P:response to antibiotic"/>
    <property type="evidence" value="ECO:0007669"/>
    <property type="project" value="UniProtKB-UniRule"/>
</dbReference>
<evidence type="ECO:0000256" key="7">
    <source>
        <dbReference type="SAM" id="SignalP"/>
    </source>
</evidence>
<dbReference type="InterPro" id="IPR000871">
    <property type="entry name" value="Beta-lactam_class-A"/>
</dbReference>
<accession>A0A0W7X578</accession>
<dbReference type="InterPro" id="IPR045155">
    <property type="entry name" value="Beta-lactam_cat"/>
</dbReference>
<organism evidence="9 10">
    <name type="scientific">Streptomyces silvensis</name>
    <dbReference type="NCBI Taxonomy" id="1765722"/>
    <lineage>
        <taxon>Bacteria</taxon>
        <taxon>Bacillati</taxon>
        <taxon>Actinomycetota</taxon>
        <taxon>Actinomycetes</taxon>
        <taxon>Kitasatosporales</taxon>
        <taxon>Streptomycetaceae</taxon>
        <taxon>Streptomyces</taxon>
    </lineage>
</organism>
<dbReference type="PANTHER" id="PTHR35333:SF3">
    <property type="entry name" value="BETA-LACTAMASE-TYPE TRANSPEPTIDASE FOLD CONTAINING PROTEIN"/>
    <property type="match status" value="1"/>
</dbReference>
<keyword evidence="10" id="KW-1185">Reference proteome</keyword>
<dbReference type="STRING" id="1765722.AT728_20460"/>
<comment type="caution">
    <text evidence="9">The sequence shown here is derived from an EMBL/GenBank/DDBJ whole genome shotgun (WGS) entry which is preliminary data.</text>
</comment>
<dbReference type="EC" id="3.5.2.6" evidence="2 5"/>
<dbReference type="SUPFAM" id="SSF56601">
    <property type="entry name" value="beta-lactamase/transpeptidase-like"/>
    <property type="match status" value="1"/>
</dbReference>